<evidence type="ECO:0000313" key="8">
    <source>
        <dbReference type="EMBL" id="KAF0046001.1"/>
    </source>
</evidence>
<feature type="compositionally biased region" description="Polar residues" evidence="5">
    <location>
        <begin position="646"/>
        <end position="661"/>
    </location>
</feature>
<dbReference type="Gene3D" id="2.60.40.10">
    <property type="entry name" value="Immunoglobulins"/>
    <property type="match status" value="3"/>
</dbReference>
<evidence type="ECO:0000256" key="3">
    <source>
        <dbReference type="ARBA" id="ARBA00023180"/>
    </source>
</evidence>
<dbReference type="InterPro" id="IPR003599">
    <property type="entry name" value="Ig_sub"/>
</dbReference>
<keyword evidence="2" id="KW-1015">Disulfide bond</keyword>
<protein>
    <recommendedName>
        <fullName evidence="7">Ig-like domain-containing protein</fullName>
    </recommendedName>
</protein>
<proteinExistence type="predicted"/>
<dbReference type="InterPro" id="IPR013098">
    <property type="entry name" value="Ig_I-set"/>
</dbReference>
<feature type="compositionally biased region" description="Polar residues" evidence="5">
    <location>
        <begin position="866"/>
        <end position="899"/>
    </location>
</feature>
<dbReference type="EMBL" id="VEVO01000002">
    <property type="protein sequence ID" value="KAF0046001.1"/>
    <property type="molecule type" value="Genomic_DNA"/>
</dbReference>
<evidence type="ECO:0000259" key="7">
    <source>
        <dbReference type="PROSITE" id="PS50835"/>
    </source>
</evidence>
<feature type="domain" description="Ig-like" evidence="7">
    <location>
        <begin position="178"/>
        <end position="275"/>
    </location>
</feature>
<name>A0A6A4TTH3_SCOMX</name>
<feature type="compositionally biased region" description="Polar residues" evidence="5">
    <location>
        <begin position="808"/>
        <end position="842"/>
    </location>
</feature>
<reference evidence="8 9" key="1">
    <citation type="submission" date="2019-06" db="EMBL/GenBank/DDBJ databases">
        <title>Draft genomes of female and male turbot (Scophthalmus maximus).</title>
        <authorList>
            <person name="Xu H."/>
            <person name="Xu X.-W."/>
            <person name="Shao C."/>
            <person name="Chen S."/>
        </authorList>
    </citation>
    <scope>NUCLEOTIDE SEQUENCE [LARGE SCALE GENOMIC DNA]</scope>
    <source>
        <strain evidence="8">Ysfricsl-2016a</strain>
        <tissue evidence="8">Blood</tissue>
    </source>
</reference>
<keyword evidence="4" id="KW-0393">Immunoglobulin domain</keyword>
<feature type="compositionally biased region" description="Polar residues" evidence="5">
    <location>
        <begin position="735"/>
        <end position="749"/>
    </location>
</feature>
<dbReference type="CDD" id="cd00096">
    <property type="entry name" value="Ig"/>
    <property type="match status" value="1"/>
</dbReference>
<dbReference type="Pfam" id="PF07679">
    <property type="entry name" value="I-set"/>
    <property type="match status" value="1"/>
</dbReference>
<dbReference type="InterPro" id="IPR013783">
    <property type="entry name" value="Ig-like_fold"/>
</dbReference>
<keyword evidence="6" id="KW-0812">Transmembrane</keyword>
<dbReference type="PANTHER" id="PTHR44337">
    <property type="entry name" value="CARCINOEMBRYONIC ANTIGEN-RELATED CELL ADHESION MOLECULE 8"/>
    <property type="match status" value="1"/>
</dbReference>
<dbReference type="InterPro" id="IPR003598">
    <property type="entry name" value="Ig_sub2"/>
</dbReference>
<gene>
    <name evidence="8" type="ORF">F2P81_002530</name>
</gene>
<dbReference type="SMART" id="SM00408">
    <property type="entry name" value="IGc2"/>
    <property type="match status" value="2"/>
</dbReference>
<sequence length="1209" mass="131886">MMTNVWEISDNVGTQSHETGFVLLAYYPAPRLFTLQTQYIVLALEYKEEAVVSLFSKHAQLVTANRIERNKIFLSADVLAQNQVQIQFQEDPVQVQTGTQIVFTVLTVSQVLSVTWQYQGDVTLGLWAGGAAVVNPVPQFQGRVTITATQLRIGGAQLRDAGNYTVDVIPFGTTGLTPNSRSVQLRVFDAVAGVSLFVPSVAVEGNNVSLRCTWTAGTEITVLWGKGGTAVTADSRITISDGSLVINPARRGDAGEYTCTVSNPVSAQTATRSLTVYYGPDTPVLTKDSPKECVGGGDVLVGQTVRLTCMSDSLPPALFSWQRDGQSVASGQPDSGVLSLQTVSTDESGRYVCTARNAVTGATAEQGTDLAVVDTCLNAGEVAGIVIGGLLLILIIVLLIVLIVFLVRRRRDQSRRPVFVQKTNPNPRPIPPDPQHNGARESGQGRHPPLYHVDTPHYGRLYTTPHETNGNPQTLPLNSLHNSNTHQHNGQTHTNGLLHNAIQNTNSYPHNGVENLGFTHADSQNANTLPNTQQQNSNILIQAGSFPGGNQPPAVQVSLSTPPQNNGAQMPTIHVNLNSYPTNGPQPQQHSANNNGSSQTQQNLSHAAQSDPRMQSGQSYPSDPRLTGHTDAGQQAQRGLIPTGYTHFNGNNVSQQNADTQTDQEDMARRSPSDRNSEGHDDSPSSSRRLMPWDRLRGTPSYPSGRHQRGQLSPEIASDTTDYSAYPPIPEARTANGSRPRPQSQTSLLSRVLNRQVAPPADRQTGSRSADHRGLSFRSVAQFEALRDTQRNPRTQRESDQREIRGSPSRQAASRQEAMHSNSPQALPHMSQQASVGHSAMSQRPAAPQSADTRALADPNHLPQAHVSQQHRAAPIQNSPQGLGVQTQPVTHGASQPRQGGTAPAPKPSAQLDPSHLTQAALHAHTERAQTFQNRKQQTQAALLHPGPQTRAPAAGAQHAPTPPPVLPIAQFQTLPRERTQRKSPARGPQPPRPPVNMPVTQRNLHVQKRTNEQRHPAAMPHGRPHHPGNGHMHASANRHAHAHAHGHPTHFTKPRQPRLPPPLLFERLSVTCTSTTTLFTKATSLELQSSCISNHTHCTSVLLSMFRFHIIALQQLLSDYGAFDTSGPWVCCCNPVFSWLNLSDAVGKPPARFPFCQEQQQQLCLFCALMETHTNTPERMYQLRYVYNHELQHTFYDNCYASFLQYLC</sequence>
<feature type="compositionally biased region" description="Polar residues" evidence="5">
    <location>
        <begin position="557"/>
        <end position="621"/>
    </location>
</feature>
<dbReference type="InterPro" id="IPR052598">
    <property type="entry name" value="IgSF_CEA-related"/>
</dbReference>
<dbReference type="Proteomes" id="UP000438429">
    <property type="component" value="Unassembled WGS sequence"/>
</dbReference>
<feature type="domain" description="Ig-like" evidence="7">
    <location>
        <begin position="283"/>
        <end position="371"/>
    </location>
</feature>
<dbReference type="SMART" id="SM00409">
    <property type="entry name" value="IG"/>
    <property type="match status" value="3"/>
</dbReference>
<evidence type="ECO:0000256" key="1">
    <source>
        <dbReference type="ARBA" id="ARBA00022729"/>
    </source>
</evidence>
<feature type="compositionally biased region" description="Basic and acidic residues" evidence="5">
    <location>
        <begin position="785"/>
        <end position="805"/>
    </location>
</feature>
<dbReference type="InterPro" id="IPR007110">
    <property type="entry name" value="Ig-like_dom"/>
</dbReference>
<evidence type="ECO:0000256" key="5">
    <source>
        <dbReference type="SAM" id="MobiDB-lite"/>
    </source>
</evidence>
<feature type="region of interest" description="Disordered" evidence="5">
    <location>
        <begin position="947"/>
        <end position="1001"/>
    </location>
</feature>
<dbReference type="SUPFAM" id="SSF48726">
    <property type="entry name" value="Immunoglobulin"/>
    <property type="match status" value="3"/>
</dbReference>
<feature type="compositionally biased region" description="Basic and acidic residues" evidence="5">
    <location>
        <begin position="666"/>
        <end position="683"/>
    </location>
</feature>
<feature type="transmembrane region" description="Helical" evidence="6">
    <location>
        <begin position="382"/>
        <end position="407"/>
    </location>
</feature>
<feature type="compositionally biased region" description="Polar residues" evidence="5">
    <location>
        <begin position="465"/>
        <end position="494"/>
    </location>
</feature>
<evidence type="ECO:0000313" key="9">
    <source>
        <dbReference type="Proteomes" id="UP000438429"/>
    </source>
</evidence>
<dbReference type="AlphaFoldDB" id="A0A6A4TTH3"/>
<keyword evidence="3" id="KW-0325">Glycoprotein</keyword>
<dbReference type="InterPro" id="IPR036179">
    <property type="entry name" value="Ig-like_dom_sf"/>
</dbReference>
<keyword evidence="6" id="KW-0472">Membrane</keyword>
<feature type="region of interest" description="Disordered" evidence="5">
    <location>
        <begin position="1014"/>
        <end position="1035"/>
    </location>
</feature>
<keyword evidence="6" id="KW-1133">Transmembrane helix</keyword>
<evidence type="ECO:0000256" key="4">
    <source>
        <dbReference type="ARBA" id="ARBA00023319"/>
    </source>
</evidence>
<dbReference type="Pfam" id="PF13927">
    <property type="entry name" value="Ig_3"/>
    <property type="match status" value="1"/>
</dbReference>
<feature type="region of interest" description="Disordered" evidence="5">
    <location>
        <begin position="542"/>
        <end position="913"/>
    </location>
</feature>
<comment type="caution">
    <text evidence="8">The sequence shown here is derived from an EMBL/GenBank/DDBJ whole genome shotgun (WGS) entry which is preliminary data.</text>
</comment>
<dbReference type="PANTHER" id="PTHR44337:SF22">
    <property type="entry name" value="HEPACAM FAMILY MEMBER 2-LIKE"/>
    <property type="match status" value="1"/>
</dbReference>
<feature type="region of interest" description="Disordered" evidence="5">
    <location>
        <begin position="417"/>
        <end position="494"/>
    </location>
</feature>
<accession>A0A6A4TTH3</accession>
<evidence type="ECO:0000256" key="6">
    <source>
        <dbReference type="SAM" id="Phobius"/>
    </source>
</evidence>
<organism evidence="8 9">
    <name type="scientific">Scophthalmus maximus</name>
    <name type="common">Turbot</name>
    <name type="synonym">Psetta maxima</name>
    <dbReference type="NCBI Taxonomy" id="52904"/>
    <lineage>
        <taxon>Eukaryota</taxon>
        <taxon>Metazoa</taxon>
        <taxon>Chordata</taxon>
        <taxon>Craniata</taxon>
        <taxon>Vertebrata</taxon>
        <taxon>Euteleostomi</taxon>
        <taxon>Actinopterygii</taxon>
        <taxon>Neopterygii</taxon>
        <taxon>Teleostei</taxon>
        <taxon>Neoteleostei</taxon>
        <taxon>Acanthomorphata</taxon>
        <taxon>Carangaria</taxon>
        <taxon>Pleuronectiformes</taxon>
        <taxon>Pleuronectoidei</taxon>
        <taxon>Scophthalmidae</taxon>
        <taxon>Scophthalmus</taxon>
    </lineage>
</organism>
<keyword evidence="1" id="KW-0732">Signal</keyword>
<dbReference type="PROSITE" id="PS50835">
    <property type="entry name" value="IG_LIKE"/>
    <property type="match status" value="2"/>
</dbReference>
<evidence type="ECO:0000256" key="2">
    <source>
        <dbReference type="ARBA" id="ARBA00023157"/>
    </source>
</evidence>
<feature type="compositionally biased region" description="Pro residues" evidence="5">
    <location>
        <begin position="988"/>
        <end position="997"/>
    </location>
</feature>